<feature type="domain" description="Gp5/Type VI secretion system Vgr protein OB-fold" evidence="1">
    <location>
        <begin position="24"/>
        <end position="94"/>
    </location>
</feature>
<dbReference type="EMBL" id="LR797450">
    <property type="protein sequence ID" value="CAB4217821.1"/>
    <property type="molecule type" value="Genomic_DNA"/>
</dbReference>
<evidence type="ECO:0000313" key="3">
    <source>
        <dbReference type="EMBL" id="CAB4193191.1"/>
    </source>
</evidence>
<protein>
    <recommendedName>
        <fullName evidence="1">Gp5/Type VI secretion system Vgr protein OB-fold domain-containing protein</fullName>
    </recommendedName>
</protein>
<dbReference type="SUPFAM" id="SSF69255">
    <property type="entry name" value="gp5 N-terminal domain-like"/>
    <property type="match status" value="1"/>
</dbReference>
<dbReference type="Gene3D" id="2.40.50.230">
    <property type="entry name" value="Gp5 N-terminal domain"/>
    <property type="match status" value="1"/>
</dbReference>
<dbReference type="InterPro" id="IPR006531">
    <property type="entry name" value="Gp5/Vgr_OB"/>
</dbReference>
<evidence type="ECO:0000313" key="2">
    <source>
        <dbReference type="EMBL" id="CAB4185223.1"/>
    </source>
</evidence>
<dbReference type="EMBL" id="LR798430">
    <property type="protein sequence ID" value="CAB5231639.1"/>
    <property type="molecule type" value="Genomic_DNA"/>
</dbReference>
<dbReference type="InterPro" id="IPR037026">
    <property type="entry name" value="Vgr_OB-fold_dom_sf"/>
</dbReference>
<accession>A0A6J7XKX8</accession>
<evidence type="ECO:0000259" key="1">
    <source>
        <dbReference type="Pfam" id="PF04717"/>
    </source>
</evidence>
<dbReference type="Pfam" id="PF04717">
    <property type="entry name" value="Phage_base_V"/>
    <property type="match status" value="1"/>
</dbReference>
<gene>
    <name evidence="2" type="ORF">UFOVP1127_36</name>
    <name evidence="3" type="ORF">UFOVP1242_38</name>
    <name evidence="4" type="ORF">UFOVP1492_98</name>
    <name evidence="5" type="ORF">UFOVP1580_127</name>
</gene>
<proteinExistence type="predicted"/>
<evidence type="ECO:0000313" key="4">
    <source>
        <dbReference type="EMBL" id="CAB4217821.1"/>
    </source>
</evidence>
<sequence>MLADLQNILREYGLEYFGRYYSSYRGTVVSNEDPDHLGRLRLKVPQIYGDEQPERWAFAKGMYSGNQHGLYAMPQQGDLVWVSFENGDPRYPIWQYGHPVSKELIPDSERPKPDAVVLLTPAGQKILLDGGGKLVRVEDANGNAVLLSEAGISVISDSIFLGSEEAAAEKAALGETLKAKLESCLDNIAQLTVPTAMGPSGTPINTPAFQQLKATLGEILSGKVKLD</sequence>
<organism evidence="5">
    <name type="scientific">uncultured Caudovirales phage</name>
    <dbReference type="NCBI Taxonomy" id="2100421"/>
    <lineage>
        <taxon>Viruses</taxon>
        <taxon>Duplodnaviria</taxon>
        <taxon>Heunggongvirae</taxon>
        <taxon>Uroviricota</taxon>
        <taxon>Caudoviricetes</taxon>
        <taxon>Peduoviridae</taxon>
        <taxon>Maltschvirus</taxon>
        <taxon>Maltschvirus maltsch</taxon>
    </lineage>
</organism>
<evidence type="ECO:0000313" key="5">
    <source>
        <dbReference type="EMBL" id="CAB5231639.1"/>
    </source>
</evidence>
<dbReference type="EMBL" id="LR797197">
    <property type="protein sequence ID" value="CAB4193191.1"/>
    <property type="molecule type" value="Genomic_DNA"/>
</dbReference>
<reference evidence="5" key="1">
    <citation type="submission" date="2020-05" db="EMBL/GenBank/DDBJ databases">
        <authorList>
            <person name="Chiriac C."/>
            <person name="Salcher M."/>
            <person name="Ghai R."/>
            <person name="Kavagutti S V."/>
        </authorList>
    </citation>
    <scope>NUCLEOTIDE SEQUENCE</scope>
</reference>
<name>A0A6J7XKX8_9CAUD</name>
<dbReference type="EMBL" id="LR797075">
    <property type="protein sequence ID" value="CAB4185223.1"/>
    <property type="molecule type" value="Genomic_DNA"/>
</dbReference>